<keyword evidence="2" id="KW-1185">Reference proteome</keyword>
<dbReference type="AlphaFoldDB" id="A0A8J2JHM2"/>
<gene>
    <name evidence="1" type="ORF">AFUS01_LOCUS9220</name>
</gene>
<dbReference type="EMBL" id="CAJVCH010065724">
    <property type="protein sequence ID" value="CAG7719921.1"/>
    <property type="molecule type" value="Genomic_DNA"/>
</dbReference>
<evidence type="ECO:0000313" key="1">
    <source>
        <dbReference type="EMBL" id="CAG7719921.1"/>
    </source>
</evidence>
<comment type="caution">
    <text evidence="1">The sequence shown here is derived from an EMBL/GenBank/DDBJ whole genome shotgun (WGS) entry which is preliminary data.</text>
</comment>
<feature type="non-terminal residue" evidence="1">
    <location>
        <position position="1"/>
    </location>
</feature>
<dbReference type="Proteomes" id="UP000708208">
    <property type="component" value="Unassembled WGS sequence"/>
</dbReference>
<organism evidence="1 2">
    <name type="scientific">Allacma fusca</name>
    <dbReference type="NCBI Taxonomy" id="39272"/>
    <lineage>
        <taxon>Eukaryota</taxon>
        <taxon>Metazoa</taxon>
        <taxon>Ecdysozoa</taxon>
        <taxon>Arthropoda</taxon>
        <taxon>Hexapoda</taxon>
        <taxon>Collembola</taxon>
        <taxon>Symphypleona</taxon>
        <taxon>Sminthuridae</taxon>
        <taxon>Allacma</taxon>
    </lineage>
</organism>
<sequence>MIKQKGSVMKRQRLNNTGVALKSRRINTVRANVIHGDRNSVYVNHEQPVTRIRHINNLVLHFTGRSNLLDTTDLAYKSESKEKSLP</sequence>
<reference evidence="1" key="1">
    <citation type="submission" date="2021-06" db="EMBL/GenBank/DDBJ databases">
        <authorList>
            <person name="Hodson N. C."/>
            <person name="Mongue J. A."/>
            <person name="Jaron S. K."/>
        </authorList>
    </citation>
    <scope>NUCLEOTIDE SEQUENCE</scope>
</reference>
<name>A0A8J2JHM2_9HEXA</name>
<proteinExistence type="predicted"/>
<protein>
    <submittedName>
        <fullName evidence="1">Uncharacterized protein</fullName>
    </submittedName>
</protein>
<evidence type="ECO:0000313" key="2">
    <source>
        <dbReference type="Proteomes" id="UP000708208"/>
    </source>
</evidence>
<accession>A0A8J2JHM2</accession>